<dbReference type="Pfam" id="PF00196">
    <property type="entry name" value="GerE"/>
    <property type="match status" value="1"/>
</dbReference>
<evidence type="ECO:0000256" key="2">
    <source>
        <dbReference type="ARBA" id="ARBA00023125"/>
    </source>
</evidence>
<dbReference type="InterPro" id="IPR039420">
    <property type="entry name" value="WalR-like"/>
</dbReference>
<dbReference type="CDD" id="cd17535">
    <property type="entry name" value="REC_NarL-like"/>
    <property type="match status" value="1"/>
</dbReference>
<protein>
    <submittedName>
        <fullName evidence="6">Transcriptional regulatory protein DegU</fullName>
    </submittedName>
</protein>
<dbReference type="EMBL" id="BEHY01000051">
    <property type="protein sequence ID" value="GBD09578.1"/>
    <property type="molecule type" value="Genomic_DNA"/>
</dbReference>
<feature type="domain" description="Response regulatory" evidence="5">
    <location>
        <begin position="4"/>
        <end position="120"/>
    </location>
</feature>
<dbReference type="PANTHER" id="PTHR43214">
    <property type="entry name" value="TWO-COMPONENT RESPONSE REGULATOR"/>
    <property type="match status" value="1"/>
</dbReference>
<evidence type="ECO:0000313" key="6">
    <source>
        <dbReference type="EMBL" id="GBD09578.1"/>
    </source>
</evidence>
<evidence type="ECO:0000313" key="7">
    <source>
        <dbReference type="Proteomes" id="UP000236642"/>
    </source>
</evidence>
<dbReference type="InterPro" id="IPR016032">
    <property type="entry name" value="Sig_transdc_resp-reg_C-effctor"/>
</dbReference>
<proteinExistence type="predicted"/>
<dbReference type="SUPFAM" id="SSF52172">
    <property type="entry name" value="CheY-like"/>
    <property type="match status" value="1"/>
</dbReference>
<dbReference type="PRINTS" id="PR00038">
    <property type="entry name" value="HTHLUXR"/>
</dbReference>
<keyword evidence="1 3" id="KW-0597">Phosphoprotein</keyword>
<dbReference type="InterPro" id="IPR001789">
    <property type="entry name" value="Sig_transdc_resp-reg_receiver"/>
</dbReference>
<dbReference type="AlphaFoldDB" id="A0A2H5Y869"/>
<accession>A0A2H5Y869</accession>
<dbReference type="PROSITE" id="PS50043">
    <property type="entry name" value="HTH_LUXR_2"/>
    <property type="match status" value="1"/>
</dbReference>
<evidence type="ECO:0000259" key="5">
    <source>
        <dbReference type="PROSITE" id="PS50110"/>
    </source>
</evidence>
<dbReference type="SUPFAM" id="SSF46894">
    <property type="entry name" value="C-terminal effector domain of the bipartite response regulators"/>
    <property type="match status" value="1"/>
</dbReference>
<feature type="modified residue" description="4-aspartylphosphate" evidence="3">
    <location>
        <position position="55"/>
    </location>
</feature>
<dbReference type="InterPro" id="IPR011006">
    <property type="entry name" value="CheY-like_superfamily"/>
</dbReference>
<dbReference type="InterPro" id="IPR058245">
    <property type="entry name" value="NreC/VraR/RcsB-like_REC"/>
</dbReference>
<organism evidence="6 7">
    <name type="scientific">Candidatus Thermoflexus japonica</name>
    <dbReference type="NCBI Taxonomy" id="2035417"/>
    <lineage>
        <taxon>Bacteria</taxon>
        <taxon>Bacillati</taxon>
        <taxon>Chloroflexota</taxon>
        <taxon>Thermoflexia</taxon>
        <taxon>Thermoflexales</taxon>
        <taxon>Thermoflexaceae</taxon>
        <taxon>Thermoflexus</taxon>
    </lineage>
</organism>
<dbReference type="GO" id="GO:0003677">
    <property type="term" value="F:DNA binding"/>
    <property type="evidence" value="ECO:0007669"/>
    <property type="project" value="UniProtKB-KW"/>
</dbReference>
<dbReference type="Pfam" id="PF00072">
    <property type="entry name" value="Response_reg"/>
    <property type="match status" value="1"/>
</dbReference>
<sequence>MPIRVLLADDHPPLRLGLRVLLSALPGFEVVGEAGDGREALALLERLQPDVAVLDIRLPRLDGLALAREIRRQGWPIRVLLLSAYEDEALIREALAIGVEGYLLKQEGVEAIAAAVQSVARGLGAFSPQILTRARALALQGVEGLTEREREILALVADGLTNRAIAQRLGIATRTVEYHLGQIFQRLGVNSRAAAVREAIRRGWLQGMKHPGEGK</sequence>
<dbReference type="PANTHER" id="PTHR43214:SF42">
    <property type="entry name" value="TRANSCRIPTIONAL REGULATORY PROTEIN DESR"/>
    <property type="match status" value="1"/>
</dbReference>
<evidence type="ECO:0000259" key="4">
    <source>
        <dbReference type="PROSITE" id="PS50043"/>
    </source>
</evidence>
<gene>
    <name evidence="6" type="primary">degU_4</name>
    <name evidence="6" type="ORF">HRbin22_01835</name>
</gene>
<dbReference type="SMART" id="SM00448">
    <property type="entry name" value="REC"/>
    <property type="match status" value="1"/>
</dbReference>
<dbReference type="Gene3D" id="3.40.50.2300">
    <property type="match status" value="1"/>
</dbReference>
<dbReference type="GO" id="GO:0000160">
    <property type="term" value="P:phosphorelay signal transduction system"/>
    <property type="evidence" value="ECO:0007669"/>
    <property type="project" value="InterPro"/>
</dbReference>
<dbReference type="GO" id="GO:0006355">
    <property type="term" value="P:regulation of DNA-templated transcription"/>
    <property type="evidence" value="ECO:0007669"/>
    <property type="project" value="InterPro"/>
</dbReference>
<dbReference type="SMART" id="SM00421">
    <property type="entry name" value="HTH_LUXR"/>
    <property type="match status" value="1"/>
</dbReference>
<dbReference type="Proteomes" id="UP000236642">
    <property type="component" value="Unassembled WGS sequence"/>
</dbReference>
<reference evidence="7" key="1">
    <citation type="submission" date="2017-09" db="EMBL/GenBank/DDBJ databases">
        <title>Metaegenomics of thermophilic ammonia-oxidizing enrichment culture.</title>
        <authorList>
            <person name="Kato S."/>
            <person name="Suzuki K."/>
        </authorList>
    </citation>
    <scope>NUCLEOTIDE SEQUENCE [LARGE SCALE GENOMIC DNA]</scope>
</reference>
<evidence type="ECO:0000256" key="1">
    <source>
        <dbReference type="ARBA" id="ARBA00022553"/>
    </source>
</evidence>
<keyword evidence="2" id="KW-0238">DNA-binding</keyword>
<evidence type="ECO:0000256" key="3">
    <source>
        <dbReference type="PROSITE-ProRule" id="PRU00169"/>
    </source>
</evidence>
<dbReference type="CDD" id="cd06170">
    <property type="entry name" value="LuxR_C_like"/>
    <property type="match status" value="1"/>
</dbReference>
<dbReference type="InterPro" id="IPR000792">
    <property type="entry name" value="Tscrpt_reg_LuxR_C"/>
</dbReference>
<dbReference type="PROSITE" id="PS50110">
    <property type="entry name" value="RESPONSE_REGULATORY"/>
    <property type="match status" value="1"/>
</dbReference>
<feature type="domain" description="HTH luxR-type" evidence="4">
    <location>
        <begin position="138"/>
        <end position="203"/>
    </location>
</feature>
<name>A0A2H5Y869_9CHLR</name>
<comment type="caution">
    <text evidence="6">The sequence shown here is derived from an EMBL/GenBank/DDBJ whole genome shotgun (WGS) entry which is preliminary data.</text>
</comment>